<dbReference type="InterPro" id="IPR029063">
    <property type="entry name" value="SAM-dependent_MTases_sf"/>
</dbReference>
<dbReference type="InterPro" id="IPR018117">
    <property type="entry name" value="C5_DNA_meth_AS"/>
</dbReference>
<keyword evidence="1 5" id="KW-0489">Methyltransferase</keyword>
<dbReference type="Gene3D" id="3.40.50.150">
    <property type="entry name" value="Vaccinia Virus protein VP39"/>
    <property type="match status" value="1"/>
</dbReference>
<gene>
    <name evidence="8" type="ORF">UW53_C0001G0093</name>
</gene>
<dbReference type="PRINTS" id="PR00105">
    <property type="entry name" value="C5METTRFRASE"/>
</dbReference>
<dbReference type="Pfam" id="PF00145">
    <property type="entry name" value="DNA_methylase"/>
    <property type="match status" value="1"/>
</dbReference>
<evidence type="ECO:0000256" key="1">
    <source>
        <dbReference type="ARBA" id="ARBA00022603"/>
    </source>
</evidence>
<dbReference type="InterPro" id="IPR001525">
    <property type="entry name" value="C5_MeTfrase"/>
</dbReference>
<organism evidence="8 9">
    <name type="scientific">Candidatus Giovannonibacteria bacterium GW2011_GWA1_44_25</name>
    <dbReference type="NCBI Taxonomy" id="1618645"/>
    <lineage>
        <taxon>Bacteria</taxon>
        <taxon>Candidatus Giovannoniibacteriota</taxon>
    </lineage>
</organism>
<dbReference type="InterPro" id="IPR050390">
    <property type="entry name" value="C5-Methyltransferase"/>
</dbReference>
<dbReference type="GO" id="GO:0009307">
    <property type="term" value="P:DNA restriction-modification system"/>
    <property type="evidence" value="ECO:0007669"/>
    <property type="project" value="UniProtKB-KW"/>
</dbReference>
<sequence length="329" mass="36214">MTVILAEPTHQYVLKRGYRKPIVLELCAGGGGQALGLELAGFEPIAVVEIDPRFCETLRFNRPYWNVIKQDIKTLSGGDFAGVDLIAGGVPCPPFSFAGKQLGEKDERDLFPTALRIIDEARPRAVLLENVPGFMSAKFVEYRNKLQSRLEKMGYKIFMTILNASDFGVPQLRPRFVLVGLQKKYAENFSWPEKKIGKKTVGETLKDLMVKNGWKHAESWAEKAADIGPTIVGGSVKHGGPDLGPTRTRAQWLKLSVNGIGIADEAPSAKESKNHIPKITVKMAARIQGFPDWWHFVGPKTTAYKQIGNAFPPPVAHAVGLAIKKALES</sequence>
<keyword evidence="4" id="KW-0680">Restriction system</keyword>
<evidence type="ECO:0000256" key="7">
    <source>
        <dbReference type="RuleBase" id="RU000417"/>
    </source>
</evidence>
<dbReference type="PROSITE" id="PS00094">
    <property type="entry name" value="C5_MTASE_1"/>
    <property type="match status" value="1"/>
</dbReference>
<dbReference type="PANTHER" id="PTHR10629">
    <property type="entry name" value="CYTOSINE-SPECIFIC METHYLTRANSFERASE"/>
    <property type="match status" value="1"/>
</dbReference>
<dbReference type="SUPFAM" id="SSF53335">
    <property type="entry name" value="S-adenosyl-L-methionine-dependent methyltransferases"/>
    <property type="match status" value="1"/>
</dbReference>
<keyword evidence="2 5" id="KW-0808">Transferase</keyword>
<proteinExistence type="inferred from homology"/>
<keyword evidence="3 5" id="KW-0949">S-adenosyl-L-methionine</keyword>
<dbReference type="PATRIC" id="fig|1618645.3.peg.94"/>
<dbReference type="PROSITE" id="PS00095">
    <property type="entry name" value="C5_MTASE_2"/>
    <property type="match status" value="1"/>
</dbReference>
<dbReference type="Proteomes" id="UP000034087">
    <property type="component" value="Unassembled WGS sequence"/>
</dbReference>
<evidence type="ECO:0000256" key="6">
    <source>
        <dbReference type="RuleBase" id="RU000416"/>
    </source>
</evidence>
<dbReference type="Gene3D" id="3.90.120.10">
    <property type="entry name" value="DNA Methylase, subunit A, domain 2"/>
    <property type="match status" value="1"/>
</dbReference>
<comment type="similarity">
    <text evidence="5 6">Belongs to the class I-like SAM-binding methyltransferase superfamily. C5-methyltransferase family.</text>
</comment>
<dbReference type="EMBL" id="LCIR01000001">
    <property type="protein sequence ID" value="KKT60443.1"/>
    <property type="molecule type" value="Genomic_DNA"/>
</dbReference>
<accession>A0A0G1INC5</accession>
<protein>
    <recommendedName>
        <fullName evidence="7">Cytosine-specific methyltransferase</fullName>
        <ecNumber evidence="7">2.1.1.37</ecNumber>
    </recommendedName>
</protein>
<dbReference type="GO" id="GO:0032259">
    <property type="term" value="P:methylation"/>
    <property type="evidence" value="ECO:0007669"/>
    <property type="project" value="UniProtKB-KW"/>
</dbReference>
<evidence type="ECO:0000256" key="5">
    <source>
        <dbReference type="PROSITE-ProRule" id="PRU01016"/>
    </source>
</evidence>
<dbReference type="NCBIfam" id="TIGR00675">
    <property type="entry name" value="dcm"/>
    <property type="match status" value="1"/>
</dbReference>
<evidence type="ECO:0000313" key="8">
    <source>
        <dbReference type="EMBL" id="KKT60443.1"/>
    </source>
</evidence>
<evidence type="ECO:0000313" key="9">
    <source>
        <dbReference type="Proteomes" id="UP000034087"/>
    </source>
</evidence>
<dbReference type="AlphaFoldDB" id="A0A0G1INC5"/>
<evidence type="ECO:0000256" key="2">
    <source>
        <dbReference type="ARBA" id="ARBA00022679"/>
    </source>
</evidence>
<dbReference type="GO" id="GO:0003886">
    <property type="term" value="F:DNA (cytosine-5-)-methyltransferase activity"/>
    <property type="evidence" value="ECO:0007669"/>
    <property type="project" value="UniProtKB-EC"/>
</dbReference>
<reference evidence="8 9" key="1">
    <citation type="journal article" date="2015" name="Nature">
        <title>rRNA introns, odd ribosomes, and small enigmatic genomes across a large radiation of phyla.</title>
        <authorList>
            <person name="Brown C.T."/>
            <person name="Hug L.A."/>
            <person name="Thomas B.C."/>
            <person name="Sharon I."/>
            <person name="Castelle C.J."/>
            <person name="Singh A."/>
            <person name="Wilkins M.J."/>
            <person name="Williams K.H."/>
            <person name="Banfield J.F."/>
        </authorList>
    </citation>
    <scope>NUCLEOTIDE SEQUENCE [LARGE SCALE GENOMIC DNA]</scope>
</reference>
<name>A0A0G1INC5_9BACT</name>
<feature type="active site" evidence="5">
    <location>
        <position position="92"/>
    </location>
</feature>
<dbReference type="PROSITE" id="PS51679">
    <property type="entry name" value="SAM_MT_C5"/>
    <property type="match status" value="1"/>
</dbReference>
<comment type="catalytic activity">
    <reaction evidence="7">
        <text>a 2'-deoxycytidine in DNA + S-adenosyl-L-methionine = a 5-methyl-2'-deoxycytidine in DNA + S-adenosyl-L-homocysteine + H(+)</text>
        <dbReference type="Rhea" id="RHEA:13681"/>
        <dbReference type="Rhea" id="RHEA-COMP:11369"/>
        <dbReference type="Rhea" id="RHEA-COMP:11370"/>
        <dbReference type="ChEBI" id="CHEBI:15378"/>
        <dbReference type="ChEBI" id="CHEBI:57856"/>
        <dbReference type="ChEBI" id="CHEBI:59789"/>
        <dbReference type="ChEBI" id="CHEBI:85452"/>
        <dbReference type="ChEBI" id="CHEBI:85454"/>
        <dbReference type="EC" id="2.1.1.37"/>
    </reaction>
</comment>
<evidence type="ECO:0000256" key="4">
    <source>
        <dbReference type="ARBA" id="ARBA00022747"/>
    </source>
</evidence>
<dbReference type="PANTHER" id="PTHR10629:SF52">
    <property type="entry name" value="DNA (CYTOSINE-5)-METHYLTRANSFERASE 1"/>
    <property type="match status" value="1"/>
</dbReference>
<dbReference type="EC" id="2.1.1.37" evidence="7"/>
<comment type="caution">
    <text evidence="8">The sequence shown here is derived from an EMBL/GenBank/DDBJ whole genome shotgun (WGS) entry which is preliminary data.</text>
</comment>
<dbReference type="InterPro" id="IPR031303">
    <property type="entry name" value="C5_meth_CS"/>
</dbReference>
<evidence type="ECO:0000256" key="3">
    <source>
        <dbReference type="ARBA" id="ARBA00022691"/>
    </source>
</evidence>